<reference evidence="2 3" key="1">
    <citation type="journal article" date="2019" name="G3 (Bethesda)">
        <title>Sequencing of a Wild Apple (Malus baccata) Genome Unravels the Differences Between Cultivated and Wild Apple Species Regarding Disease Resistance and Cold Tolerance.</title>
        <authorList>
            <person name="Chen X."/>
        </authorList>
    </citation>
    <scope>NUCLEOTIDE SEQUENCE [LARGE SCALE GENOMIC DNA]</scope>
    <source>
        <strain evidence="3">cv. Shandingzi</strain>
        <tissue evidence="2">Leaves</tissue>
    </source>
</reference>
<organism evidence="2 3">
    <name type="scientific">Malus baccata</name>
    <name type="common">Siberian crab apple</name>
    <name type="synonym">Pyrus baccata</name>
    <dbReference type="NCBI Taxonomy" id="106549"/>
    <lineage>
        <taxon>Eukaryota</taxon>
        <taxon>Viridiplantae</taxon>
        <taxon>Streptophyta</taxon>
        <taxon>Embryophyta</taxon>
        <taxon>Tracheophyta</taxon>
        <taxon>Spermatophyta</taxon>
        <taxon>Magnoliopsida</taxon>
        <taxon>eudicotyledons</taxon>
        <taxon>Gunneridae</taxon>
        <taxon>Pentapetalae</taxon>
        <taxon>rosids</taxon>
        <taxon>fabids</taxon>
        <taxon>Rosales</taxon>
        <taxon>Rosaceae</taxon>
        <taxon>Amygdaloideae</taxon>
        <taxon>Maleae</taxon>
        <taxon>Malus</taxon>
    </lineage>
</organism>
<proteinExistence type="predicted"/>
<evidence type="ECO:0000259" key="1">
    <source>
        <dbReference type="Pfam" id="PF05659"/>
    </source>
</evidence>
<protein>
    <recommendedName>
        <fullName evidence="1">RPW8 domain-containing protein</fullName>
    </recommendedName>
</protein>
<dbReference type="Pfam" id="PF05659">
    <property type="entry name" value="RPW8"/>
    <property type="match status" value="1"/>
</dbReference>
<accession>A0A540MUS9</accession>
<gene>
    <name evidence="2" type="ORF">C1H46_012417</name>
</gene>
<evidence type="ECO:0000313" key="3">
    <source>
        <dbReference type="Proteomes" id="UP000315295"/>
    </source>
</evidence>
<dbReference type="AlphaFoldDB" id="A0A540MUS9"/>
<dbReference type="Proteomes" id="UP000315295">
    <property type="component" value="Unassembled WGS sequence"/>
</dbReference>
<comment type="caution">
    <text evidence="2">The sequence shown here is derived from an EMBL/GenBank/DDBJ whole genome shotgun (WGS) entry which is preliminary data.</text>
</comment>
<sequence>MVNAVETLVGGVSGAAFGPIIDGITKTILNAAEFATSHTNVKSTLEALQSLPQQKAVQNTTLLVPDEELKHLKEKMEAGLNRVQELSEESVWNYCMRPFYTMELIVS</sequence>
<evidence type="ECO:0000313" key="2">
    <source>
        <dbReference type="EMBL" id="TQE01983.1"/>
    </source>
</evidence>
<feature type="domain" description="RPW8" evidence="1">
    <location>
        <begin position="9"/>
        <end position="105"/>
    </location>
</feature>
<dbReference type="EMBL" id="VIEB01000185">
    <property type="protein sequence ID" value="TQE01983.1"/>
    <property type="molecule type" value="Genomic_DNA"/>
</dbReference>
<dbReference type="InterPro" id="IPR008808">
    <property type="entry name" value="Powdery_mildew-R_dom"/>
</dbReference>
<name>A0A540MUS9_MALBA</name>
<keyword evidence="3" id="KW-1185">Reference proteome</keyword>